<feature type="transmembrane region" description="Helical" evidence="1">
    <location>
        <begin position="46"/>
        <end position="69"/>
    </location>
</feature>
<dbReference type="AlphaFoldDB" id="A0A7W0BT35"/>
<proteinExistence type="predicted"/>
<reference evidence="2 3" key="1">
    <citation type="submission" date="2020-07" db="EMBL/GenBank/DDBJ databases">
        <title>Genomic Encyclopedia of Type Strains, Phase IV (KMG-IV): sequencing the most valuable type-strain genomes for metagenomic binning, comparative biology and taxonomic classification.</title>
        <authorList>
            <person name="Goeker M."/>
        </authorList>
    </citation>
    <scope>NUCLEOTIDE SEQUENCE [LARGE SCALE GENOMIC DNA]</scope>
    <source>
        <strain evidence="2 3">DSM 25220</strain>
    </source>
</reference>
<sequence>MNQWKGLLRKEFHISKTGILVSIALVIAGHLIAYIFSLKYNDPQIMFVPSIVIVALHIFYLTVFMYLSLQTEAKHLHLWLHTSHSAFSLLLAKLLTGMVGFLFSFSVSGMFAYIGLLKLRGVYFSEETWETMLVLKSGLLVGINVALLSIYLAIWLVFYWTIYQLLKRFMTRFGGLVIVMISFFVTGMGKLFQKTVLYEKLTKWGYFDIAVVRNIALEKKYVMMEKVGQIPIGTFVYYSIIAIGLFILSAWLIDRKVEV</sequence>
<name>A0A7W0BT35_9BACL</name>
<organism evidence="2 3">
    <name type="scientific">[Anoxybacillus] calidus</name>
    <dbReference type="NCBI Taxonomy" id="575178"/>
    <lineage>
        <taxon>Bacteria</taxon>
        <taxon>Bacillati</taxon>
        <taxon>Bacillota</taxon>
        <taxon>Bacilli</taxon>
        <taxon>Bacillales</taxon>
        <taxon>Anoxybacillaceae</taxon>
        <taxon>Paranoxybacillus</taxon>
    </lineage>
</organism>
<evidence type="ECO:0000313" key="3">
    <source>
        <dbReference type="Proteomes" id="UP000580891"/>
    </source>
</evidence>
<evidence type="ECO:0000256" key="1">
    <source>
        <dbReference type="SAM" id="Phobius"/>
    </source>
</evidence>
<feature type="transmembrane region" description="Helical" evidence="1">
    <location>
        <begin position="137"/>
        <end position="161"/>
    </location>
</feature>
<feature type="transmembrane region" description="Helical" evidence="1">
    <location>
        <begin position="20"/>
        <end position="40"/>
    </location>
</feature>
<evidence type="ECO:0000313" key="2">
    <source>
        <dbReference type="EMBL" id="MBA2869766.1"/>
    </source>
</evidence>
<comment type="caution">
    <text evidence="2">The sequence shown here is derived from an EMBL/GenBank/DDBJ whole genome shotgun (WGS) entry which is preliminary data.</text>
</comment>
<keyword evidence="3" id="KW-1185">Reference proteome</keyword>
<dbReference type="RefSeq" id="WP_181535039.1">
    <property type="nucleotide sequence ID" value="NZ_JACDUU010000001.1"/>
</dbReference>
<keyword evidence="1" id="KW-0472">Membrane</keyword>
<feature type="transmembrane region" description="Helical" evidence="1">
    <location>
        <begin position="173"/>
        <end position="192"/>
    </location>
</feature>
<feature type="transmembrane region" description="Helical" evidence="1">
    <location>
        <begin position="90"/>
        <end position="117"/>
    </location>
</feature>
<protein>
    <submittedName>
        <fullName evidence="2">Uncharacterized protein</fullName>
    </submittedName>
</protein>
<keyword evidence="1" id="KW-0812">Transmembrane</keyword>
<dbReference type="Proteomes" id="UP000580891">
    <property type="component" value="Unassembled WGS sequence"/>
</dbReference>
<accession>A0A7W0BT35</accession>
<feature type="transmembrane region" description="Helical" evidence="1">
    <location>
        <begin position="235"/>
        <end position="253"/>
    </location>
</feature>
<gene>
    <name evidence="2" type="ORF">HNQ85_000024</name>
</gene>
<keyword evidence="1" id="KW-1133">Transmembrane helix</keyword>
<dbReference type="EMBL" id="JACDUU010000001">
    <property type="protein sequence ID" value="MBA2869766.1"/>
    <property type="molecule type" value="Genomic_DNA"/>
</dbReference>